<dbReference type="EMBL" id="CP149822">
    <property type="protein sequence ID" value="WZN41437.1"/>
    <property type="molecule type" value="Genomic_DNA"/>
</dbReference>
<dbReference type="Pfam" id="PF04397">
    <property type="entry name" value="LytTR"/>
    <property type="match status" value="1"/>
</dbReference>
<dbReference type="GO" id="GO:0003677">
    <property type="term" value="F:DNA binding"/>
    <property type="evidence" value="ECO:0007669"/>
    <property type="project" value="UniProtKB-KW"/>
</dbReference>
<protein>
    <submittedName>
        <fullName evidence="4">LytTR family DNA-binding domain-containing protein</fullName>
    </submittedName>
</protein>
<feature type="domain" description="Response regulatory" evidence="2">
    <location>
        <begin position="4"/>
        <end position="115"/>
    </location>
</feature>
<evidence type="ECO:0000259" key="2">
    <source>
        <dbReference type="PROSITE" id="PS50110"/>
    </source>
</evidence>
<keyword evidence="1" id="KW-0597">Phosphoprotein</keyword>
<evidence type="ECO:0000259" key="3">
    <source>
        <dbReference type="PROSITE" id="PS50930"/>
    </source>
</evidence>
<organism evidence="4 5">
    <name type="scientific">Chitinophaga pollutisoli</name>
    <dbReference type="NCBI Taxonomy" id="3133966"/>
    <lineage>
        <taxon>Bacteria</taxon>
        <taxon>Pseudomonadati</taxon>
        <taxon>Bacteroidota</taxon>
        <taxon>Chitinophagia</taxon>
        <taxon>Chitinophagales</taxon>
        <taxon>Chitinophagaceae</taxon>
        <taxon>Chitinophaga</taxon>
    </lineage>
</organism>
<gene>
    <name evidence="4" type="ORF">WJU16_00095</name>
</gene>
<dbReference type="RefSeq" id="WP_341836286.1">
    <property type="nucleotide sequence ID" value="NZ_CP149822.1"/>
</dbReference>
<sequence>MKLQCLVVDDEPMARQGLREYIADVSFLEWAGECENALKAAEFLQQQPVDLLFLDIRLPRLSGLEFLRTLPHRPLTIITTAYPDHALEGFELDVLDYLLKPVSFERFLKAVNKAKAQLKQDAPDHFYIKCEHRLEKIRLADVLFVEALQNYIAVHTLQRKYITYLTFKAVEEYLPAEQFIKVHKSYIVAASKIDSIEGNTILVGTNEVPVSRALRDEVMEKILQNRYLKR</sequence>
<evidence type="ECO:0000313" key="4">
    <source>
        <dbReference type="EMBL" id="WZN41437.1"/>
    </source>
</evidence>
<dbReference type="Gene3D" id="2.40.50.1020">
    <property type="entry name" value="LytTr DNA-binding domain"/>
    <property type="match status" value="1"/>
</dbReference>
<dbReference type="InterPro" id="IPR011006">
    <property type="entry name" value="CheY-like_superfamily"/>
</dbReference>
<dbReference type="PANTHER" id="PTHR37299">
    <property type="entry name" value="TRANSCRIPTIONAL REGULATOR-RELATED"/>
    <property type="match status" value="1"/>
</dbReference>
<evidence type="ECO:0000256" key="1">
    <source>
        <dbReference type="PROSITE-ProRule" id="PRU00169"/>
    </source>
</evidence>
<dbReference type="PROSITE" id="PS50110">
    <property type="entry name" value="RESPONSE_REGULATORY"/>
    <property type="match status" value="1"/>
</dbReference>
<evidence type="ECO:0000313" key="5">
    <source>
        <dbReference type="Proteomes" id="UP001485459"/>
    </source>
</evidence>
<dbReference type="SMART" id="SM00448">
    <property type="entry name" value="REC"/>
    <property type="match status" value="1"/>
</dbReference>
<dbReference type="SMART" id="SM00850">
    <property type="entry name" value="LytTR"/>
    <property type="match status" value="1"/>
</dbReference>
<dbReference type="Pfam" id="PF00072">
    <property type="entry name" value="Response_reg"/>
    <property type="match status" value="1"/>
</dbReference>
<dbReference type="InterPro" id="IPR001789">
    <property type="entry name" value="Sig_transdc_resp-reg_receiver"/>
</dbReference>
<keyword evidence="4" id="KW-0238">DNA-binding</keyword>
<accession>A0ABZ2YQ25</accession>
<feature type="domain" description="HTH LytTR-type" evidence="3">
    <location>
        <begin position="126"/>
        <end position="224"/>
    </location>
</feature>
<dbReference type="Gene3D" id="3.40.50.2300">
    <property type="match status" value="1"/>
</dbReference>
<dbReference type="InterPro" id="IPR007492">
    <property type="entry name" value="LytTR_DNA-bd_dom"/>
</dbReference>
<dbReference type="InterPro" id="IPR046947">
    <property type="entry name" value="LytR-like"/>
</dbReference>
<name>A0ABZ2YQ25_9BACT</name>
<feature type="modified residue" description="4-aspartylphosphate" evidence="1">
    <location>
        <position position="55"/>
    </location>
</feature>
<proteinExistence type="predicted"/>
<keyword evidence="5" id="KW-1185">Reference proteome</keyword>
<dbReference type="Proteomes" id="UP001485459">
    <property type="component" value="Chromosome"/>
</dbReference>
<dbReference type="SUPFAM" id="SSF52172">
    <property type="entry name" value="CheY-like"/>
    <property type="match status" value="1"/>
</dbReference>
<reference evidence="5" key="1">
    <citation type="submission" date="2024-03" db="EMBL/GenBank/DDBJ databases">
        <title>Chitinophaga horti sp. nov., isolated from garden soil.</title>
        <authorList>
            <person name="Lee D.S."/>
            <person name="Han D.M."/>
            <person name="Baek J.H."/>
            <person name="Choi D.G."/>
            <person name="Jeon J.H."/>
            <person name="Jeon C.O."/>
        </authorList>
    </citation>
    <scope>NUCLEOTIDE SEQUENCE [LARGE SCALE GENOMIC DNA]</scope>
    <source>
        <strain evidence="5">GPA1</strain>
    </source>
</reference>
<dbReference type="PROSITE" id="PS50930">
    <property type="entry name" value="HTH_LYTTR"/>
    <property type="match status" value="1"/>
</dbReference>
<dbReference type="PANTHER" id="PTHR37299:SF1">
    <property type="entry name" value="STAGE 0 SPORULATION PROTEIN A HOMOLOG"/>
    <property type="match status" value="1"/>
</dbReference>